<comment type="caution">
    <text evidence="2">The sequence shown here is derived from an EMBL/GenBank/DDBJ whole genome shotgun (WGS) entry which is preliminary data.</text>
</comment>
<keyword evidence="1" id="KW-0812">Transmembrane</keyword>
<accession>A0A0G0WNV1</accession>
<dbReference type="InterPro" id="IPR029063">
    <property type="entry name" value="SAM-dependent_MTases_sf"/>
</dbReference>
<reference evidence="2 3" key="1">
    <citation type="journal article" date="2015" name="Nature">
        <title>rRNA introns, odd ribosomes, and small enigmatic genomes across a large radiation of phyla.</title>
        <authorList>
            <person name="Brown C.T."/>
            <person name="Hug L.A."/>
            <person name="Thomas B.C."/>
            <person name="Sharon I."/>
            <person name="Castelle C.J."/>
            <person name="Singh A."/>
            <person name="Wilkins M.J."/>
            <person name="Williams K.H."/>
            <person name="Banfield J.F."/>
        </authorList>
    </citation>
    <scope>NUCLEOTIDE SEQUENCE [LARGE SCALE GENOMIC DNA]</scope>
</reference>
<dbReference type="EMBL" id="LCAE01000022">
    <property type="protein sequence ID" value="KKR86105.1"/>
    <property type="molecule type" value="Genomic_DNA"/>
</dbReference>
<keyword evidence="1" id="KW-0472">Membrane</keyword>
<dbReference type="CDD" id="cd02440">
    <property type="entry name" value="AdoMet_MTases"/>
    <property type="match status" value="1"/>
</dbReference>
<evidence type="ECO:0000313" key="3">
    <source>
        <dbReference type="Proteomes" id="UP000033858"/>
    </source>
</evidence>
<keyword evidence="2" id="KW-0808">Transferase</keyword>
<dbReference type="GO" id="GO:0032259">
    <property type="term" value="P:methylation"/>
    <property type="evidence" value="ECO:0007669"/>
    <property type="project" value="UniProtKB-KW"/>
</dbReference>
<evidence type="ECO:0000256" key="1">
    <source>
        <dbReference type="SAM" id="Phobius"/>
    </source>
</evidence>
<gene>
    <name evidence="2" type="ORF">UU32_C0022G0010</name>
</gene>
<evidence type="ECO:0000313" key="2">
    <source>
        <dbReference type="EMBL" id="KKR86105.1"/>
    </source>
</evidence>
<dbReference type="Gene3D" id="3.40.50.150">
    <property type="entry name" value="Vaccinia Virus protein VP39"/>
    <property type="match status" value="1"/>
</dbReference>
<sequence length="266" mass="30100">MNIGIAGAAALPGEKNFKKLRIKRIIMLRPLQPLQYCFVLFLTFSIWIDVGAGDGNFVSGVDAKRKIGVEGSLAAREIMKKKGIRVFGDASFLQKRGLAADVISFWHVLEHLVDPEKFLLASFRNLKKSGELIVAVPNIDSFEFGFFERDWFHLEPKLHLWHFSPKSIKILLRKCGFRIKRIDYFSIEHHPTGLLQSFINKGSSQKNSLHKLVKSIRQTGAVAVKASDVLVNLFWLTLGLPIIFIVWIINSLTERSGTFVIVAVKR</sequence>
<dbReference type="PANTHER" id="PTHR43861">
    <property type="entry name" value="TRANS-ACONITATE 2-METHYLTRANSFERASE-RELATED"/>
    <property type="match status" value="1"/>
</dbReference>
<keyword evidence="1" id="KW-1133">Transmembrane helix</keyword>
<organism evidence="2 3">
    <name type="scientific">Candidatus Woesebacteria bacterium GW2011_GWB1_41_10</name>
    <dbReference type="NCBI Taxonomy" id="1618577"/>
    <lineage>
        <taxon>Bacteria</taxon>
        <taxon>Candidatus Woeseibacteriota</taxon>
    </lineage>
</organism>
<feature type="transmembrane region" description="Helical" evidence="1">
    <location>
        <begin position="229"/>
        <end position="249"/>
    </location>
</feature>
<dbReference type="GO" id="GO:0008168">
    <property type="term" value="F:methyltransferase activity"/>
    <property type="evidence" value="ECO:0007669"/>
    <property type="project" value="UniProtKB-KW"/>
</dbReference>
<name>A0A0G0WNV1_9BACT</name>
<proteinExistence type="predicted"/>
<keyword evidence="2" id="KW-0489">Methyltransferase</keyword>
<dbReference type="Proteomes" id="UP000033858">
    <property type="component" value="Unassembled WGS sequence"/>
</dbReference>
<dbReference type="SUPFAM" id="SSF53335">
    <property type="entry name" value="S-adenosyl-L-methionine-dependent methyltransferases"/>
    <property type="match status" value="1"/>
</dbReference>
<protein>
    <submittedName>
        <fullName evidence="2">Type 11 methyltransferase</fullName>
    </submittedName>
</protein>
<dbReference type="Pfam" id="PF13489">
    <property type="entry name" value="Methyltransf_23"/>
    <property type="match status" value="1"/>
</dbReference>
<dbReference type="AlphaFoldDB" id="A0A0G0WNV1"/>